<keyword evidence="1" id="KW-0378">Hydrolase</keyword>
<evidence type="ECO:0000259" key="4">
    <source>
        <dbReference type="Pfam" id="PF00326"/>
    </source>
</evidence>
<dbReference type="Gene3D" id="2.120.10.30">
    <property type="entry name" value="TolB, C-terminal domain"/>
    <property type="match status" value="2"/>
</dbReference>
<dbReference type="Pfam" id="PF07676">
    <property type="entry name" value="PD40"/>
    <property type="match status" value="1"/>
</dbReference>
<dbReference type="PANTHER" id="PTHR42776:SF27">
    <property type="entry name" value="DIPEPTIDYL PEPTIDASE FAMILY MEMBER 6"/>
    <property type="match status" value="1"/>
</dbReference>
<dbReference type="SUPFAM" id="SSF82171">
    <property type="entry name" value="DPP6 N-terminal domain-like"/>
    <property type="match status" value="1"/>
</dbReference>
<evidence type="ECO:0000256" key="3">
    <source>
        <dbReference type="SAM" id="MobiDB-lite"/>
    </source>
</evidence>
<organism evidence="5 6">
    <name type="scientific">Ktedonobacter robiniae</name>
    <dbReference type="NCBI Taxonomy" id="2778365"/>
    <lineage>
        <taxon>Bacteria</taxon>
        <taxon>Bacillati</taxon>
        <taxon>Chloroflexota</taxon>
        <taxon>Ktedonobacteria</taxon>
        <taxon>Ktedonobacterales</taxon>
        <taxon>Ktedonobacteraceae</taxon>
        <taxon>Ktedonobacter</taxon>
    </lineage>
</organism>
<accession>A0ABQ3ULD7</accession>
<dbReference type="SUPFAM" id="SSF53474">
    <property type="entry name" value="alpha/beta-Hydrolases"/>
    <property type="match status" value="1"/>
</dbReference>
<dbReference type="InterPro" id="IPR029058">
    <property type="entry name" value="AB_hydrolase_fold"/>
</dbReference>
<dbReference type="InterPro" id="IPR011042">
    <property type="entry name" value="6-blade_b-propeller_TolB-like"/>
</dbReference>
<sequence>MSELTPELIVDLQIPQDIQISPDGKRIAYTLGALCKRDEHAESAIWLATTDGAEAPRQFTAGGVQDKSPQWAPDGNALTFLSDRAERGTAQLYLISANGGEAQALTPRENKRGVERFAWSPGGGQIAFTSVDEPDEEDERREKERDDAQVYGEKWPYARLRLLSLASREVSTLVAGERHVANFAWHPQGRELAYTTWKTPELNSSMQETAIERIPLAGGEPQVVCHFAYGASNLTWSADGETLLFTSATAQQDQSSTAVYAVPASGGEPKRLAGGETNCIFELQHLREDVLVIVAEGLETKLCSLQPQSGELISLLPDSKAVRESDISSAHACVLADGRTVVALTRSSAQEAFEIWSGVAEVGKAAQELRQVTHHQEHFTGFALGEQEAFYWTAPDGWKMDGILIRPPETSTDQPLPTIVLVHGGPYGRWDHGLHLSWGNWAQWLATAGYAILMPNPRGGLGHGEEFAAAARGDVGGADFQDVMSALDAAIERGIADPERLGIGGWSQGGFMSAWAVTQTTRFKAAIMGAGVSDWGMMVVTSDLPAFEQALGETSPWDGVGPHRHAQLSPISFAQRVQTPVLILHGERDARVPLSQAIGFQRALRHYQTPVEMVVYPREPHGIRERAHQLDLLRRVRAWYDRWLRA</sequence>
<dbReference type="RefSeq" id="WP_201370371.1">
    <property type="nucleotide sequence ID" value="NZ_BNJG01000001.1"/>
</dbReference>
<dbReference type="Gene3D" id="3.40.50.1820">
    <property type="entry name" value="alpha/beta hydrolase"/>
    <property type="match status" value="1"/>
</dbReference>
<name>A0ABQ3ULD7_9CHLR</name>
<keyword evidence="6" id="KW-1185">Reference proteome</keyword>
<keyword evidence="2" id="KW-0720">Serine protease</keyword>
<feature type="region of interest" description="Disordered" evidence="3">
    <location>
        <begin position="120"/>
        <end position="147"/>
    </location>
</feature>
<feature type="domain" description="Peptidase S9 prolyl oligopeptidase catalytic" evidence="4">
    <location>
        <begin position="442"/>
        <end position="644"/>
    </location>
</feature>
<comment type="caution">
    <text evidence="5">The sequence shown here is derived from an EMBL/GenBank/DDBJ whole genome shotgun (WGS) entry which is preliminary data.</text>
</comment>
<dbReference type="InterPro" id="IPR001375">
    <property type="entry name" value="Peptidase_S9_cat"/>
</dbReference>
<proteinExistence type="predicted"/>
<reference evidence="5 6" key="1">
    <citation type="journal article" date="2021" name="Int. J. Syst. Evol. Microbiol.">
        <title>Reticulibacter mediterranei gen. nov., sp. nov., within the new family Reticulibacteraceae fam. nov., and Ktedonospora formicarum gen. nov., sp. nov., Ktedonobacter robiniae sp. nov., Dictyobacter formicarum sp. nov. and Dictyobacter arantiisoli sp. nov., belonging to the class Ktedonobacteria.</title>
        <authorList>
            <person name="Yabe S."/>
            <person name="Zheng Y."/>
            <person name="Wang C.M."/>
            <person name="Sakai Y."/>
            <person name="Abe K."/>
            <person name="Yokota A."/>
            <person name="Donadio S."/>
            <person name="Cavaletti L."/>
            <person name="Monciardini P."/>
        </authorList>
    </citation>
    <scope>NUCLEOTIDE SEQUENCE [LARGE SCALE GENOMIC DNA]</scope>
    <source>
        <strain evidence="5 6">SOSP1-30</strain>
    </source>
</reference>
<gene>
    <name evidence="5" type="ORF">KSB_20310</name>
</gene>
<evidence type="ECO:0000256" key="1">
    <source>
        <dbReference type="ARBA" id="ARBA00022801"/>
    </source>
</evidence>
<dbReference type="EMBL" id="BNJG01000001">
    <property type="protein sequence ID" value="GHO53556.1"/>
    <property type="molecule type" value="Genomic_DNA"/>
</dbReference>
<evidence type="ECO:0000313" key="6">
    <source>
        <dbReference type="Proteomes" id="UP000654345"/>
    </source>
</evidence>
<dbReference type="InterPro" id="IPR011659">
    <property type="entry name" value="WD40"/>
</dbReference>
<protein>
    <submittedName>
        <fullName evidence="5">Acylaminoacyl-peptidase</fullName>
    </submittedName>
</protein>
<evidence type="ECO:0000256" key="2">
    <source>
        <dbReference type="ARBA" id="ARBA00022825"/>
    </source>
</evidence>
<dbReference type="Proteomes" id="UP000654345">
    <property type="component" value="Unassembled WGS sequence"/>
</dbReference>
<dbReference type="Pfam" id="PF00326">
    <property type="entry name" value="Peptidase_S9"/>
    <property type="match status" value="1"/>
</dbReference>
<dbReference type="PANTHER" id="PTHR42776">
    <property type="entry name" value="SERINE PEPTIDASE S9 FAMILY MEMBER"/>
    <property type="match status" value="1"/>
</dbReference>
<evidence type="ECO:0000313" key="5">
    <source>
        <dbReference type="EMBL" id="GHO53556.1"/>
    </source>
</evidence>
<keyword evidence="2" id="KW-0645">Protease</keyword>